<evidence type="ECO:0000313" key="4">
    <source>
        <dbReference type="Proteomes" id="UP000501387"/>
    </source>
</evidence>
<evidence type="ECO:0000313" key="3">
    <source>
        <dbReference type="EMBL" id="QIM16827.1"/>
    </source>
</evidence>
<dbReference type="EMBL" id="CP049934">
    <property type="protein sequence ID" value="QIM16827.1"/>
    <property type="molecule type" value="Genomic_DNA"/>
</dbReference>
<dbReference type="InterPro" id="IPR036812">
    <property type="entry name" value="NAD(P)_OxRdtase_dom_sf"/>
</dbReference>
<dbReference type="InterPro" id="IPR050523">
    <property type="entry name" value="AKR_Detox_Biosynth"/>
</dbReference>
<evidence type="ECO:0000256" key="1">
    <source>
        <dbReference type="ARBA" id="ARBA00023002"/>
    </source>
</evidence>
<dbReference type="RefSeq" id="WP_166324309.1">
    <property type="nucleotide sequence ID" value="NZ_CP049934.1"/>
</dbReference>
<protein>
    <submittedName>
        <fullName evidence="3">Aldo/keto reductase</fullName>
    </submittedName>
</protein>
<organism evidence="3 4">
    <name type="scientific">Leucobacter insecticola</name>
    <dbReference type="NCBI Taxonomy" id="2714934"/>
    <lineage>
        <taxon>Bacteria</taxon>
        <taxon>Bacillati</taxon>
        <taxon>Actinomycetota</taxon>
        <taxon>Actinomycetes</taxon>
        <taxon>Micrococcales</taxon>
        <taxon>Microbacteriaceae</taxon>
        <taxon>Leucobacter</taxon>
    </lineage>
</organism>
<keyword evidence="4" id="KW-1185">Reference proteome</keyword>
<dbReference type="KEGG" id="lins:G7067_11115"/>
<dbReference type="Pfam" id="PF00248">
    <property type="entry name" value="Aldo_ket_red"/>
    <property type="match status" value="1"/>
</dbReference>
<feature type="domain" description="NADP-dependent oxidoreductase" evidence="2">
    <location>
        <begin position="19"/>
        <end position="309"/>
    </location>
</feature>
<dbReference type="SUPFAM" id="SSF51430">
    <property type="entry name" value="NAD(P)-linked oxidoreductase"/>
    <property type="match status" value="1"/>
</dbReference>
<proteinExistence type="predicted"/>
<gene>
    <name evidence="3" type="ORF">G7067_11115</name>
</gene>
<sequence length="345" mass="36778">MNKTIPTRFSGPAGIAVSELGFGSWDTWNRASFEEVVDNLRLAIAAGVTLFDVGIYGDDLENPKENSTDLVLARALRAIDVPRDAYQLAAKAWLPGGHREVPSIPEQTNALLRRHRSDHADILVLGDLMMHLDDFTPILSEVQEVIRAGKALGWAVNNWSAADIARATEAAGTIGLQAPEYAQLKYGLTRRSIPEGAPFSELCEAQGLTIQASDTFEGGLIFGSTSGSARMIGGDIGGIQAKIRASVGQLRDAAASLGATVAQLSIALPLTNPHTSSVLVGSRTAQQTRDNLGAFALLERHSAAEIRAVAEEFWFDRDAVSPDASWGTSMDDDPASYVVVEKPAA</sequence>
<name>A0A6G8FKD1_9MICO</name>
<dbReference type="GO" id="GO:0005829">
    <property type="term" value="C:cytosol"/>
    <property type="evidence" value="ECO:0007669"/>
    <property type="project" value="TreeGrafter"/>
</dbReference>
<dbReference type="Gene3D" id="3.20.20.100">
    <property type="entry name" value="NADP-dependent oxidoreductase domain"/>
    <property type="match status" value="1"/>
</dbReference>
<dbReference type="PANTHER" id="PTHR43364:SF4">
    <property type="entry name" value="NAD(P)-LINKED OXIDOREDUCTASE SUPERFAMILY PROTEIN"/>
    <property type="match status" value="1"/>
</dbReference>
<dbReference type="AlphaFoldDB" id="A0A6G8FKD1"/>
<dbReference type="Proteomes" id="UP000501387">
    <property type="component" value="Chromosome"/>
</dbReference>
<accession>A0A6G8FKD1</accession>
<reference evidence="3 4" key="1">
    <citation type="submission" date="2020-03" db="EMBL/GenBank/DDBJ databases">
        <title>Leucobacter sp. nov., isolated from beetles.</title>
        <authorList>
            <person name="Hyun D.-W."/>
            <person name="Bae J.-W."/>
        </authorList>
    </citation>
    <scope>NUCLEOTIDE SEQUENCE [LARGE SCALE GENOMIC DNA]</scope>
    <source>
        <strain evidence="3 4">HDW9B</strain>
    </source>
</reference>
<evidence type="ECO:0000259" key="2">
    <source>
        <dbReference type="Pfam" id="PF00248"/>
    </source>
</evidence>
<dbReference type="PANTHER" id="PTHR43364">
    <property type="entry name" value="NADH-SPECIFIC METHYLGLYOXAL REDUCTASE-RELATED"/>
    <property type="match status" value="1"/>
</dbReference>
<keyword evidence="1" id="KW-0560">Oxidoreductase</keyword>
<dbReference type="InterPro" id="IPR023210">
    <property type="entry name" value="NADP_OxRdtase_dom"/>
</dbReference>
<dbReference type="GO" id="GO:0016491">
    <property type="term" value="F:oxidoreductase activity"/>
    <property type="evidence" value="ECO:0007669"/>
    <property type="project" value="UniProtKB-KW"/>
</dbReference>